<keyword evidence="5" id="KW-1185">Reference proteome</keyword>
<dbReference type="PANTHER" id="PTHR44591">
    <property type="entry name" value="STRESS RESPONSE REGULATOR PROTEIN 1"/>
    <property type="match status" value="1"/>
</dbReference>
<dbReference type="InterPro" id="IPR011006">
    <property type="entry name" value="CheY-like_superfamily"/>
</dbReference>
<dbReference type="PROSITE" id="PS50110">
    <property type="entry name" value="RESPONSE_REGULATORY"/>
    <property type="match status" value="1"/>
</dbReference>
<evidence type="ECO:0000313" key="5">
    <source>
        <dbReference type="Proteomes" id="UP001245285"/>
    </source>
</evidence>
<dbReference type="Pfam" id="PF00072">
    <property type="entry name" value="Response_reg"/>
    <property type="match status" value="1"/>
</dbReference>
<feature type="domain" description="Response regulatory" evidence="3">
    <location>
        <begin position="7"/>
        <end position="124"/>
    </location>
</feature>
<comment type="caution">
    <text evidence="4">The sequence shown here is derived from an EMBL/GenBank/DDBJ whole genome shotgun (WGS) entry which is preliminary data.</text>
</comment>
<dbReference type="SMART" id="SM00448">
    <property type="entry name" value="REC"/>
    <property type="match status" value="1"/>
</dbReference>
<dbReference type="EMBL" id="JAVRHO010000018">
    <property type="protein sequence ID" value="MDT0647569.1"/>
    <property type="molecule type" value="Genomic_DNA"/>
</dbReference>
<dbReference type="Proteomes" id="UP001245285">
    <property type="component" value="Unassembled WGS sequence"/>
</dbReference>
<dbReference type="Gene3D" id="3.40.50.2300">
    <property type="match status" value="1"/>
</dbReference>
<keyword evidence="1 2" id="KW-0597">Phosphoprotein</keyword>
<organism evidence="4 5">
    <name type="scientific">Autumnicola lenta</name>
    <dbReference type="NCBI Taxonomy" id="3075593"/>
    <lineage>
        <taxon>Bacteria</taxon>
        <taxon>Pseudomonadati</taxon>
        <taxon>Bacteroidota</taxon>
        <taxon>Flavobacteriia</taxon>
        <taxon>Flavobacteriales</taxon>
        <taxon>Flavobacteriaceae</taxon>
        <taxon>Autumnicola</taxon>
    </lineage>
</organism>
<dbReference type="RefSeq" id="WP_311495670.1">
    <property type="nucleotide sequence ID" value="NZ_JAVRHO010000018.1"/>
</dbReference>
<evidence type="ECO:0000313" key="4">
    <source>
        <dbReference type="EMBL" id="MDT0647569.1"/>
    </source>
</evidence>
<dbReference type="SUPFAM" id="SSF52172">
    <property type="entry name" value="CheY-like"/>
    <property type="match status" value="1"/>
</dbReference>
<dbReference type="PANTHER" id="PTHR44591:SF3">
    <property type="entry name" value="RESPONSE REGULATORY DOMAIN-CONTAINING PROTEIN"/>
    <property type="match status" value="1"/>
</dbReference>
<reference evidence="4 5" key="1">
    <citation type="submission" date="2023-09" db="EMBL/GenBank/DDBJ databases">
        <authorList>
            <person name="Rey-Velasco X."/>
        </authorList>
    </citation>
    <scope>NUCLEOTIDE SEQUENCE [LARGE SCALE GENOMIC DNA]</scope>
    <source>
        <strain evidence="4 5">F260</strain>
    </source>
</reference>
<name>A0ABU3CMJ2_9FLAO</name>
<dbReference type="InterPro" id="IPR001789">
    <property type="entry name" value="Sig_transdc_resp-reg_receiver"/>
</dbReference>
<dbReference type="InterPro" id="IPR050595">
    <property type="entry name" value="Bact_response_regulator"/>
</dbReference>
<gene>
    <name evidence="4" type="ORF">RM545_12790</name>
</gene>
<sequence>MIKTALRILLVEDLKTDADLISYHIGKIVENPEIKVTDNLEEVSVLLQNFAPDVILSDYNLPACTGLDVLRLVKDFDADMPFIFVTGTIDDDELAANTILTGASGFVLKKNMRVIGEKLKPLLKQVVFNMIEKVELREKIRQNKIAVNQIYRYLDHFEADSEEQRDYLAKIRKNIDQIKLERDAK</sequence>
<dbReference type="CDD" id="cd00156">
    <property type="entry name" value="REC"/>
    <property type="match status" value="1"/>
</dbReference>
<proteinExistence type="predicted"/>
<evidence type="ECO:0000256" key="1">
    <source>
        <dbReference type="ARBA" id="ARBA00022553"/>
    </source>
</evidence>
<evidence type="ECO:0000256" key="2">
    <source>
        <dbReference type="PROSITE-ProRule" id="PRU00169"/>
    </source>
</evidence>
<evidence type="ECO:0000259" key="3">
    <source>
        <dbReference type="PROSITE" id="PS50110"/>
    </source>
</evidence>
<feature type="modified residue" description="4-aspartylphosphate" evidence="2">
    <location>
        <position position="58"/>
    </location>
</feature>
<protein>
    <submittedName>
        <fullName evidence="4">Response regulator</fullName>
    </submittedName>
</protein>
<accession>A0ABU3CMJ2</accession>